<dbReference type="OrthoDB" id="7838408at2"/>
<evidence type="ECO:0008006" key="4">
    <source>
        <dbReference type="Google" id="ProtNLM"/>
    </source>
</evidence>
<protein>
    <recommendedName>
        <fullName evidence="4">DUF2059 domain-containing protein</fullName>
    </recommendedName>
</protein>
<sequence length="185" mass="20093">MNRFLTATAVASVLATSAFAATPEETSLINRYAPDVNVEMMTDEQVAEAVAIATTDSADTEKRTEIQAILETDTMTEDFSPDQLSIINEFMSSDQIAVMSADQRTEVLRIVNSEAEPDQMRNEILALYPSDSPALTEAEAQRVQFFAPEADLSVLTAGQTERLRAAINSGQGDADIKLLVDDILS</sequence>
<feature type="signal peptide" evidence="1">
    <location>
        <begin position="1"/>
        <end position="20"/>
    </location>
</feature>
<evidence type="ECO:0000313" key="2">
    <source>
        <dbReference type="EMBL" id="SDJ50804.1"/>
    </source>
</evidence>
<dbReference type="RefSeq" id="WP_089852144.1">
    <property type="nucleotide sequence ID" value="NZ_FNEJ01000038.1"/>
</dbReference>
<gene>
    <name evidence="2" type="ORF">SAMN04487993_103817</name>
</gene>
<dbReference type="AlphaFoldDB" id="A0A1G8UB35"/>
<organism evidence="2 3">
    <name type="scientific">Salipiger marinus</name>
    <dbReference type="NCBI Taxonomy" id="555512"/>
    <lineage>
        <taxon>Bacteria</taxon>
        <taxon>Pseudomonadati</taxon>
        <taxon>Pseudomonadota</taxon>
        <taxon>Alphaproteobacteria</taxon>
        <taxon>Rhodobacterales</taxon>
        <taxon>Roseobacteraceae</taxon>
        <taxon>Salipiger</taxon>
    </lineage>
</organism>
<keyword evidence="3" id="KW-1185">Reference proteome</keyword>
<proteinExistence type="predicted"/>
<dbReference type="EMBL" id="FNEJ01000038">
    <property type="protein sequence ID" value="SDJ50804.1"/>
    <property type="molecule type" value="Genomic_DNA"/>
</dbReference>
<dbReference type="Proteomes" id="UP000199093">
    <property type="component" value="Unassembled WGS sequence"/>
</dbReference>
<accession>A0A1G8UB35</accession>
<reference evidence="2 3" key="1">
    <citation type="submission" date="2016-10" db="EMBL/GenBank/DDBJ databases">
        <authorList>
            <person name="de Groot N.N."/>
        </authorList>
    </citation>
    <scope>NUCLEOTIDE SEQUENCE [LARGE SCALE GENOMIC DNA]</scope>
    <source>
        <strain evidence="2 3">DSM 26424</strain>
    </source>
</reference>
<name>A0A1G8UB35_9RHOB</name>
<keyword evidence="1" id="KW-0732">Signal</keyword>
<evidence type="ECO:0000313" key="3">
    <source>
        <dbReference type="Proteomes" id="UP000199093"/>
    </source>
</evidence>
<evidence type="ECO:0000256" key="1">
    <source>
        <dbReference type="SAM" id="SignalP"/>
    </source>
</evidence>
<feature type="chain" id="PRO_5011552119" description="DUF2059 domain-containing protein" evidence="1">
    <location>
        <begin position="21"/>
        <end position="185"/>
    </location>
</feature>